<evidence type="ECO:0000256" key="2">
    <source>
        <dbReference type="SAM" id="Phobius"/>
    </source>
</evidence>
<keyword evidence="2" id="KW-0812">Transmembrane</keyword>
<proteinExistence type="predicted"/>
<accession>X0SD98</accession>
<keyword evidence="2" id="KW-0472">Membrane</keyword>
<feature type="compositionally biased region" description="Polar residues" evidence="1">
    <location>
        <begin position="161"/>
        <end position="171"/>
    </location>
</feature>
<dbReference type="Pfam" id="PF10102">
    <property type="entry name" value="DUF2341"/>
    <property type="match status" value="1"/>
</dbReference>
<dbReference type="AlphaFoldDB" id="X0SD98"/>
<feature type="transmembrane region" description="Helical" evidence="2">
    <location>
        <begin position="9"/>
        <end position="27"/>
    </location>
</feature>
<comment type="caution">
    <text evidence="4">The sequence shown here is derived from an EMBL/GenBank/DDBJ whole genome shotgun (WGS) entry which is preliminary data.</text>
</comment>
<evidence type="ECO:0000313" key="4">
    <source>
        <dbReference type="EMBL" id="GAF73902.1"/>
    </source>
</evidence>
<keyword evidence="2" id="KW-1133">Transmembrane helix</keyword>
<feature type="domain" description="DUF2341" evidence="3">
    <location>
        <begin position="81"/>
        <end position="159"/>
    </location>
</feature>
<sequence length="274" mass="30748">MDNLARQHILAVFISILLILCVFSPFYNFPIQHAGAAGWWDTDFDYCKTITIDHDYIDGTLTNFPILVVIDDTTADKCNGGDSIRFIHSDETTEFYYEIEKWVDNEDRIVWVNVTSITHDVDTLFRMYYGNDGASDDQNPTDVWDSNYKLVCHFDDPDTGTSVDDSTVNENDGTKKSNTEPERTASNMGYGLSYTGTPSDDYINWGNIGDTCYGMSYWIKPGTTITKDSPIAESWVVKSGYLYGVYGASTGLLVDEVFCVQKALDGDTREGITN</sequence>
<protein>
    <recommendedName>
        <fullName evidence="3">DUF2341 domain-containing protein</fullName>
    </recommendedName>
</protein>
<gene>
    <name evidence="4" type="ORF">S01H1_08106</name>
</gene>
<evidence type="ECO:0000259" key="3">
    <source>
        <dbReference type="Pfam" id="PF10102"/>
    </source>
</evidence>
<feature type="region of interest" description="Disordered" evidence="1">
    <location>
        <begin position="161"/>
        <end position="190"/>
    </location>
</feature>
<evidence type="ECO:0000256" key="1">
    <source>
        <dbReference type="SAM" id="MobiDB-lite"/>
    </source>
</evidence>
<name>X0SD98_9ZZZZ</name>
<feature type="compositionally biased region" description="Basic and acidic residues" evidence="1">
    <location>
        <begin position="172"/>
        <end position="183"/>
    </location>
</feature>
<dbReference type="InterPro" id="IPR018765">
    <property type="entry name" value="DUF2341"/>
</dbReference>
<organism evidence="4">
    <name type="scientific">marine sediment metagenome</name>
    <dbReference type="NCBI Taxonomy" id="412755"/>
    <lineage>
        <taxon>unclassified sequences</taxon>
        <taxon>metagenomes</taxon>
        <taxon>ecological metagenomes</taxon>
    </lineage>
</organism>
<reference evidence="4" key="1">
    <citation type="journal article" date="2014" name="Front. Microbiol.">
        <title>High frequency of phylogenetically diverse reductive dehalogenase-homologous genes in deep subseafloor sedimentary metagenomes.</title>
        <authorList>
            <person name="Kawai M."/>
            <person name="Futagami T."/>
            <person name="Toyoda A."/>
            <person name="Takaki Y."/>
            <person name="Nishi S."/>
            <person name="Hori S."/>
            <person name="Arai W."/>
            <person name="Tsubouchi T."/>
            <person name="Morono Y."/>
            <person name="Uchiyama I."/>
            <person name="Ito T."/>
            <person name="Fujiyama A."/>
            <person name="Inagaki F."/>
            <person name="Takami H."/>
        </authorList>
    </citation>
    <scope>NUCLEOTIDE SEQUENCE</scope>
    <source>
        <strain evidence="4">Expedition CK06-06</strain>
    </source>
</reference>
<feature type="non-terminal residue" evidence="4">
    <location>
        <position position="274"/>
    </location>
</feature>
<dbReference type="EMBL" id="BARS01004157">
    <property type="protein sequence ID" value="GAF73902.1"/>
    <property type="molecule type" value="Genomic_DNA"/>
</dbReference>